<dbReference type="InterPro" id="IPR029063">
    <property type="entry name" value="SAM-dependent_MTases_sf"/>
</dbReference>
<dbReference type="AlphaFoldDB" id="A0A5D3K7W1"/>
<evidence type="ECO:0000259" key="2">
    <source>
        <dbReference type="Pfam" id="PF08484"/>
    </source>
</evidence>
<evidence type="ECO:0000259" key="1">
    <source>
        <dbReference type="Pfam" id="PF08421"/>
    </source>
</evidence>
<sequence>MERLHPIDPQNERCAFCETEGLVEVIDFGDVALAGGFLKEEAFARESKFRLRVCFCPSCYAVQVPDKVDPNLLFADYFYFSSAIRTLREHFNDYATEVVARFVTPRHATVLEFGCNDGILLKPLADQGIANLIGVDPALNILKTIDDPRINTVHGFFNESLVEELIGRFGKADLVLANNVFAHIPDINGVTRAVERILKDDGVFVFEVHYLGKIIQDLQYDMIYHEHLYYYSLLALENHFARHGMTVFDIKPIPIHGGSMRYYVCKKNSFHAKDISVRVHNLRNEERALGYDRPETYTTFAANCADRRQRLMDLLTRLRAKGRTIAGYGASGRANTIIQYCGIGREHLEYMIDDAPAKHGYSTPGSHLMIRSNDVLRTEPPDYLLIFAWSFFNEIAAKSADYVAQGGRLMVPLPDVRITFYPTSDDLL</sequence>
<dbReference type="InterPro" id="IPR013691">
    <property type="entry name" value="MeTrfase_14"/>
</dbReference>
<dbReference type="GO" id="GO:0032259">
    <property type="term" value="P:methylation"/>
    <property type="evidence" value="ECO:0007669"/>
    <property type="project" value="UniProtKB-KW"/>
</dbReference>
<dbReference type="InterPro" id="IPR013630">
    <property type="entry name" value="Methyltransf_Zn-bd_dom_put"/>
</dbReference>
<organism evidence="3 4">
    <name type="scientific">Bradyrhizobium rifense</name>
    <dbReference type="NCBI Taxonomy" id="515499"/>
    <lineage>
        <taxon>Bacteria</taxon>
        <taxon>Pseudomonadati</taxon>
        <taxon>Pseudomonadota</taxon>
        <taxon>Alphaproteobacteria</taxon>
        <taxon>Hyphomicrobiales</taxon>
        <taxon>Nitrobacteraceae</taxon>
        <taxon>Bradyrhizobium</taxon>
    </lineage>
</organism>
<dbReference type="Proteomes" id="UP000324758">
    <property type="component" value="Unassembled WGS sequence"/>
</dbReference>
<dbReference type="PANTHER" id="PTHR43861:SF5">
    <property type="entry name" value="BLL5978 PROTEIN"/>
    <property type="match status" value="1"/>
</dbReference>
<dbReference type="SUPFAM" id="SSF53335">
    <property type="entry name" value="S-adenosyl-L-methionine-dependent methyltransferases"/>
    <property type="match status" value="1"/>
</dbReference>
<accession>A0A5D3K7W1</accession>
<dbReference type="Gene3D" id="6.20.50.110">
    <property type="entry name" value="Methyltransferase, zinc-binding domain"/>
    <property type="match status" value="1"/>
</dbReference>
<dbReference type="CDD" id="cd02440">
    <property type="entry name" value="AdoMet_MTases"/>
    <property type="match status" value="1"/>
</dbReference>
<reference evidence="3 4" key="1">
    <citation type="submission" date="2019-08" db="EMBL/GenBank/DDBJ databases">
        <title>Bradyrhizobium hipponensis sp. nov., a rhizobium isolated from a Lupinus angustifolius root nodule in Tunisia.</title>
        <authorList>
            <person name="Off K."/>
            <person name="Rejili M."/>
            <person name="Mars M."/>
            <person name="Brachmann A."/>
            <person name="Marin M."/>
        </authorList>
    </citation>
    <scope>NUCLEOTIDE SEQUENCE [LARGE SCALE GENOMIC DNA]</scope>
    <source>
        <strain evidence="3 4">CTAW71</strain>
    </source>
</reference>
<name>A0A5D3K7W1_9BRAD</name>
<dbReference type="RefSeq" id="WP_148775349.1">
    <property type="nucleotide sequence ID" value="NZ_VSSS01000042.1"/>
</dbReference>
<dbReference type="Pfam" id="PF13489">
    <property type="entry name" value="Methyltransf_23"/>
    <property type="match status" value="1"/>
</dbReference>
<dbReference type="Pfam" id="PF08484">
    <property type="entry name" value="Methyltransf_14"/>
    <property type="match status" value="1"/>
</dbReference>
<dbReference type="PANTHER" id="PTHR43861">
    <property type="entry name" value="TRANS-ACONITATE 2-METHYLTRANSFERASE-RELATED"/>
    <property type="match status" value="1"/>
</dbReference>
<dbReference type="Pfam" id="PF08421">
    <property type="entry name" value="Methyltransf_13"/>
    <property type="match status" value="1"/>
</dbReference>
<comment type="caution">
    <text evidence="3">The sequence shown here is derived from an EMBL/GenBank/DDBJ whole genome shotgun (WGS) entry which is preliminary data.</text>
</comment>
<feature type="domain" description="C-methyltransferase" evidence="2">
    <location>
        <begin position="254"/>
        <end position="414"/>
    </location>
</feature>
<dbReference type="Gene3D" id="3.40.50.720">
    <property type="entry name" value="NAD(P)-binding Rossmann-like Domain"/>
    <property type="match status" value="1"/>
</dbReference>
<keyword evidence="3" id="KW-0808">Transferase</keyword>
<evidence type="ECO:0000313" key="4">
    <source>
        <dbReference type="Proteomes" id="UP000324758"/>
    </source>
</evidence>
<dbReference type="Gene3D" id="6.10.250.3100">
    <property type="match status" value="1"/>
</dbReference>
<protein>
    <submittedName>
        <fullName evidence="3">Class I SAM-dependent methyltransferase</fullName>
    </submittedName>
</protein>
<keyword evidence="4" id="KW-1185">Reference proteome</keyword>
<proteinExistence type="predicted"/>
<evidence type="ECO:0000313" key="3">
    <source>
        <dbReference type="EMBL" id="TYL91762.1"/>
    </source>
</evidence>
<keyword evidence="3" id="KW-0489">Methyltransferase</keyword>
<dbReference type="GO" id="GO:0008168">
    <property type="term" value="F:methyltransferase activity"/>
    <property type="evidence" value="ECO:0007669"/>
    <property type="project" value="UniProtKB-KW"/>
</dbReference>
<dbReference type="InterPro" id="IPR038576">
    <property type="entry name" value="Methyltransf_Zn-bd_dom_put_sf"/>
</dbReference>
<dbReference type="EMBL" id="VSSS01000042">
    <property type="protein sequence ID" value="TYL91762.1"/>
    <property type="molecule type" value="Genomic_DNA"/>
</dbReference>
<dbReference type="Gene3D" id="3.40.50.150">
    <property type="entry name" value="Vaccinia Virus protein VP39"/>
    <property type="match status" value="1"/>
</dbReference>
<gene>
    <name evidence="3" type="ORF">FXB40_27995</name>
</gene>
<feature type="domain" description="Methyltransferase putative zinc binding" evidence="1">
    <location>
        <begin position="14"/>
        <end position="74"/>
    </location>
</feature>
<dbReference type="OrthoDB" id="9815644at2"/>